<organism evidence="1 2">
    <name type="scientific">Ixodes persulcatus</name>
    <name type="common">Taiga tick</name>
    <dbReference type="NCBI Taxonomy" id="34615"/>
    <lineage>
        <taxon>Eukaryota</taxon>
        <taxon>Metazoa</taxon>
        <taxon>Ecdysozoa</taxon>
        <taxon>Arthropoda</taxon>
        <taxon>Chelicerata</taxon>
        <taxon>Arachnida</taxon>
        <taxon>Acari</taxon>
        <taxon>Parasitiformes</taxon>
        <taxon>Ixodida</taxon>
        <taxon>Ixodoidea</taxon>
        <taxon>Ixodidae</taxon>
        <taxon>Ixodinae</taxon>
        <taxon>Ixodes</taxon>
    </lineage>
</organism>
<keyword evidence="2" id="KW-1185">Reference proteome</keyword>
<reference evidence="1 2" key="1">
    <citation type="journal article" date="2020" name="Cell">
        <title>Large-Scale Comparative Analyses of Tick Genomes Elucidate Their Genetic Diversity and Vector Capacities.</title>
        <authorList>
            <consortium name="Tick Genome and Microbiome Consortium (TIGMIC)"/>
            <person name="Jia N."/>
            <person name="Wang J."/>
            <person name="Shi W."/>
            <person name="Du L."/>
            <person name="Sun Y."/>
            <person name="Zhan W."/>
            <person name="Jiang J.F."/>
            <person name="Wang Q."/>
            <person name="Zhang B."/>
            <person name="Ji P."/>
            <person name="Bell-Sakyi L."/>
            <person name="Cui X.M."/>
            <person name="Yuan T.T."/>
            <person name="Jiang B.G."/>
            <person name="Yang W.F."/>
            <person name="Lam T.T."/>
            <person name="Chang Q.C."/>
            <person name="Ding S.J."/>
            <person name="Wang X.J."/>
            <person name="Zhu J.G."/>
            <person name="Ruan X.D."/>
            <person name="Zhao L."/>
            <person name="Wei J.T."/>
            <person name="Ye R.Z."/>
            <person name="Que T.C."/>
            <person name="Du C.H."/>
            <person name="Zhou Y.H."/>
            <person name="Cheng J.X."/>
            <person name="Dai P.F."/>
            <person name="Guo W.B."/>
            <person name="Han X.H."/>
            <person name="Huang E.J."/>
            <person name="Li L.F."/>
            <person name="Wei W."/>
            <person name="Gao Y.C."/>
            <person name="Liu J.Z."/>
            <person name="Shao H.Z."/>
            <person name="Wang X."/>
            <person name="Wang C.C."/>
            <person name="Yang T.C."/>
            <person name="Huo Q.B."/>
            <person name="Li W."/>
            <person name="Chen H.Y."/>
            <person name="Chen S.E."/>
            <person name="Zhou L.G."/>
            <person name="Ni X.B."/>
            <person name="Tian J.H."/>
            <person name="Sheng Y."/>
            <person name="Liu T."/>
            <person name="Pan Y.S."/>
            <person name="Xia L.Y."/>
            <person name="Li J."/>
            <person name="Zhao F."/>
            <person name="Cao W.C."/>
        </authorList>
    </citation>
    <scope>NUCLEOTIDE SEQUENCE [LARGE SCALE GENOMIC DNA]</scope>
    <source>
        <strain evidence="1">Iper-2018</strain>
    </source>
</reference>
<comment type="caution">
    <text evidence="1">The sequence shown here is derived from an EMBL/GenBank/DDBJ whole genome shotgun (WGS) entry which is preliminary data.</text>
</comment>
<name>A0AC60QT75_IXOPE</name>
<proteinExistence type="predicted"/>
<dbReference type="EMBL" id="JABSTQ010005032">
    <property type="protein sequence ID" value="KAG0440343.1"/>
    <property type="molecule type" value="Genomic_DNA"/>
</dbReference>
<feature type="non-terminal residue" evidence="1">
    <location>
        <position position="182"/>
    </location>
</feature>
<sequence length="182" mass="20507">MTGSKDVCGSCSAQFFGRQQFLHCSGICGLRFHCKCINVAAEDYDLLMKNGTSSYKCSSCTRRKGVDNVPSTDDSPCVALLRSRFRQRSSCRTFVYGMRNLHQRSSKTWPVYLAPNPKRGHLSPTVGRQLTRIDIRLFVANKKRKSLRGPERRAGSALYLAHRGSVPSSFQDCPLQQRHPTF</sequence>
<accession>A0AC60QT75</accession>
<evidence type="ECO:0000313" key="1">
    <source>
        <dbReference type="EMBL" id="KAG0440343.1"/>
    </source>
</evidence>
<gene>
    <name evidence="1" type="ORF">HPB47_016319</name>
</gene>
<protein>
    <submittedName>
        <fullName evidence="1">Uncharacterized protein</fullName>
    </submittedName>
</protein>
<dbReference type="Proteomes" id="UP000805193">
    <property type="component" value="Unassembled WGS sequence"/>
</dbReference>
<evidence type="ECO:0000313" key="2">
    <source>
        <dbReference type="Proteomes" id="UP000805193"/>
    </source>
</evidence>